<dbReference type="AlphaFoldDB" id="A0A0L7M4U8"/>
<organism evidence="2 3">
    <name type="scientific">Plasmodium falciparum (isolate Dd2)</name>
    <dbReference type="NCBI Taxonomy" id="57267"/>
    <lineage>
        <taxon>Eukaryota</taxon>
        <taxon>Sar</taxon>
        <taxon>Alveolata</taxon>
        <taxon>Apicomplexa</taxon>
        <taxon>Aconoidasida</taxon>
        <taxon>Haemosporida</taxon>
        <taxon>Plasmodiidae</taxon>
        <taxon>Plasmodium</taxon>
        <taxon>Plasmodium (Laverania)</taxon>
    </lineage>
</organism>
<evidence type="ECO:0000256" key="1">
    <source>
        <dbReference type="SAM" id="Phobius"/>
    </source>
</evidence>
<proteinExistence type="predicted"/>
<reference evidence="3" key="1">
    <citation type="submission" date="2006-09" db="EMBL/GenBank/DDBJ databases">
        <title>Annotation of Plasmodium falciparum Dd2.</title>
        <authorList>
            <consortium name="The Broad Institute Genome Sequencing Platform"/>
            <person name="Volkman S.K."/>
            <person name="Neafsey D.E."/>
            <person name="Dash A.P."/>
            <person name="Chitnis C.E."/>
            <person name="Hartl D.L."/>
            <person name="Young S.K."/>
            <person name="Zeng Q."/>
            <person name="Koehrsen M."/>
            <person name="Alvarado L."/>
            <person name="Berlin A."/>
            <person name="Borenstein D."/>
            <person name="Chapman S.B."/>
            <person name="Chen Z."/>
            <person name="Engels R."/>
            <person name="Freedman E."/>
            <person name="Gellesch M."/>
            <person name="Goldberg J."/>
            <person name="Griggs A."/>
            <person name="Gujja S."/>
            <person name="Heilman E.R."/>
            <person name="Heiman D.I."/>
            <person name="Howarth C."/>
            <person name="Jen D."/>
            <person name="Larson L."/>
            <person name="Mehta T."/>
            <person name="Neiman D."/>
            <person name="Park D."/>
            <person name="Pearson M."/>
            <person name="Roberts A."/>
            <person name="Saif S."/>
            <person name="Shea T."/>
            <person name="Shenoy N."/>
            <person name="Sisk P."/>
            <person name="Stolte C."/>
            <person name="Sykes S."/>
            <person name="Walk T."/>
            <person name="White J."/>
            <person name="Yandava C."/>
            <person name="Haas B."/>
            <person name="Henn M.R."/>
            <person name="Nusbaum C."/>
            <person name="Birren B."/>
        </authorList>
    </citation>
    <scope>NUCLEOTIDE SEQUENCE [LARGE SCALE GENOMIC DNA]</scope>
</reference>
<dbReference type="KEGG" id="pfd:PFDG_03983"/>
<dbReference type="InterPro" id="IPR006373">
    <property type="entry name" value="VSA_Rifin"/>
</dbReference>
<evidence type="ECO:0000313" key="3">
    <source>
        <dbReference type="Proteomes" id="UP000054282"/>
    </source>
</evidence>
<accession>A0A0L7M4U8</accession>
<feature type="transmembrane region" description="Helical" evidence="1">
    <location>
        <begin position="140"/>
        <end position="161"/>
    </location>
</feature>
<dbReference type="Pfam" id="PF02009">
    <property type="entry name" value="RIFIN"/>
    <property type="match status" value="1"/>
</dbReference>
<keyword evidence="1" id="KW-0812">Transmembrane</keyword>
<gene>
    <name evidence="2" type="ORF">PFDG_03983</name>
</gene>
<keyword evidence="1" id="KW-0472">Membrane</keyword>
<evidence type="ECO:0000313" key="2">
    <source>
        <dbReference type="EMBL" id="KOB87856.1"/>
    </source>
</evidence>
<name>A0A0L7M4U8_PLAF4</name>
<keyword evidence="1" id="KW-1133">Transmembrane helix</keyword>
<evidence type="ECO:0008006" key="4">
    <source>
        <dbReference type="Google" id="ProtNLM"/>
    </source>
</evidence>
<reference evidence="3" key="2">
    <citation type="submission" date="2006-09" db="EMBL/GenBank/DDBJ databases">
        <title>The genome sequence of Plasmodium falciparum Dd2.</title>
        <authorList>
            <consortium name="The Broad Institute Genome Sequencing Platform"/>
            <person name="Birren B."/>
            <person name="Lander E."/>
            <person name="Galagan J."/>
            <person name="Nusbaum C."/>
            <person name="Devon K."/>
            <person name="Henn M."/>
            <person name="Jaffe D."/>
            <person name="Butler J."/>
            <person name="Alvarez P."/>
            <person name="Gnerre S."/>
            <person name="Grabherr M."/>
            <person name="Kleber M."/>
            <person name="Mauceli E."/>
            <person name="Brockman W."/>
            <person name="MacCallum I.A."/>
            <person name="Rounsley S."/>
            <person name="Young S."/>
            <person name="LaButti K."/>
            <person name="Pushparaj V."/>
            <person name="DeCaprio D."/>
            <person name="Crawford M."/>
            <person name="Koehrsen M."/>
            <person name="Engels R."/>
            <person name="Montgomery P."/>
            <person name="Pearson M."/>
            <person name="Howarth C."/>
            <person name="Larson L."/>
            <person name="Luoma S."/>
            <person name="White J."/>
            <person name="Kodira C."/>
            <person name="Zeng Q."/>
            <person name="O'Leary S."/>
            <person name="Yandava C."/>
            <person name="Alvarado L."/>
            <person name="Wirth D."/>
            <person name="Volkman S."/>
            <person name="Hartl D."/>
        </authorList>
    </citation>
    <scope>NUCLEOTIDE SEQUENCE [LARGE SCALE GENOMIC DNA]</scope>
</reference>
<sequence length="181" mass="20002">MLNVQYWSVVHSQSYRGLVTWSNVGKTRNCCCYVAAEKQVRLPISSIISIKKNEFCGLSSTVDETICENFSFKLGTRLPDGKAGLPDSTAISQKANAILTQAKEAAADANAAESANVTAQLTTEQTTAINSTYASYEITIIASIVAIVVIVLVMVIIYLILRYRRKNKMKKKLQYIKLLKE</sequence>
<protein>
    <recommendedName>
        <fullName evidence="4">Rifin</fullName>
    </recommendedName>
</protein>
<dbReference type="Proteomes" id="UP000054282">
    <property type="component" value="Unassembled WGS sequence"/>
</dbReference>
<dbReference type="EMBL" id="DS016710">
    <property type="protein sequence ID" value="KOB87856.1"/>
    <property type="molecule type" value="Genomic_DNA"/>
</dbReference>